<proteinExistence type="inferred from homology"/>
<evidence type="ECO:0000256" key="1">
    <source>
        <dbReference type="ARBA" id="ARBA00001968"/>
    </source>
</evidence>
<reference evidence="9" key="4">
    <citation type="submission" date="2025-09" db="UniProtKB">
        <authorList>
            <consortium name="Ensembl"/>
        </authorList>
    </citation>
    <scope>IDENTIFICATION</scope>
    <source>
        <strain evidence="9">HNI</strain>
    </source>
</reference>
<comment type="cofactor">
    <cofactor evidence="1">
        <name>a divalent metal cation</name>
        <dbReference type="ChEBI" id="CHEBI:60240"/>
    </cofactor>
</comment>
<protein>
    <recommendedName>
        <fullName evidence="8">DDE Tnp4 domain-containing protein</fullName>
    </recommendedName>
</protein>
<evidence type="ECO:0000313" key="10">
    <source>
        <dbReference type="Proteomes" id="UP000265180"/>
    </source>
</evidence>
<dbReference type="AlphaFoldDB" id="A0A3P9LF24"/>
<dbReference type="PANTHER" id="PTHR22930">
    <property type="match status" value="1"/>
</dbReference>
<dbReference type="GO" id="GO:0046872">
    <property type="term" value="F:metal ion binding"/>
    <property type="evidence" value="ECO:0007669"/>
    <property type="project" value="UniProtKB-KW"/>
</dbReference>
<evidence type="ECO:0000256" key="5">
    <source>
        <dbReference type="ARBA" id="ARBA00022723"/>
    </source>
</evidence>
<keyword evidence="7" id="KW-0539">Nucleus</keyword>
<evidence type="ECO:0000256" key="4">
    <source>
        <dbReference type="ARBA" id="ARBA00022722"/>
    </source>
</evidence>
<name>A0A3P9LF24_ORYLA</name>
<dbReference type="PANTHER" id="PTHR22930:SF220">
    <property type="entry name" value="PROTEIN ALP1-LIKE"/>
    <property type="match status" value="1"/>
</dbReference>
<keyword evidence="6" id="KW-0378">Hydrolase</keyword>
<feature type="domain" description="DDE Tnp4" evidence="8">
    <location>
        <begin position="221"/>
        <end position="387"/>
    </location>
</feature>
<reference evidence="9" key="3">
    <citation type="submission" date="2025-08" db="UniProtKB">
        <authorList>
            <consortium name="Ensembl"/>
        </authorList>
    </citation>
    <scope>IDENTIFICATION</scope>
    <source>
        <strain evidence="9">HNI</strain>
    </source>
</reference>
<dbReference type="InterPro" id="IPR027806">
    <property type="entry name" value="HARBI1_dom"/>
</dbReference>
<evidence type="ECO:0000313" key="9">
    <source>
        <dbReference type="Ensembl" id="ENSORLP00020019217.1"/>
    </source>
</evidence>
<organism evidence="9 10">
    <name type="scientific">Oryzias latipes</name>
    <name type="common">Japanese rice fish</name>
    <name type="synonym">Japanese killifish</name>
    <dbReference type="NCBI Taxonomy" id="8090"/>
    <lineage>
        <taxon>Eukaryota</taxon>
        <taxon>Metazoa</taxon>
        <taxon>Chordata</taxon>
        <taxon>Craniata</taxon>
        <taxon>Vertebrata</taxon>
        <taxon>Euteleostomi</taxon>
        <taxon>Actinopterygii</taxon>
        <taxon>Neopterygii</taxon>
        <taxon>Teleostei</taxon>
        <taxon>Neoteleostei</taxon>
        <taxon>Acanthomorphata</taxon>
        <taxon>Ovalentaria</taxon>
        <taxon>Atherinomorphae</taxon>
        <taxon>Beloniformes</taxon>
        <taxon>Adrianichthyidae</taxon>
        <taxon>Oryziinae</taxon>
        <taxon>Oryzias</taxon>
    </lineage>
</organism>
<evidence type="ECO:0000256" key="7">
    <source>
        <dbReference type="ARBA" id="ARBA00023242"/>
    </source>
</evidence>
<reference key="1">
    <citation type="journal article" date="2007" name="Nature">
        <title>The medaka draft genome and insights into vertebrate genome evolution.</title>
        <authorList>
            <person name="Kasahara M."/>
            <person name="Naruse K."/>
            <person name="Sasaki S."/>
            <person name="Nakatani Y."/>
            <person name="Qu W."/>
            <person name="Ahsan B."/>
            <person name="Yamada T."/>
            <person name="Nagayasu Y."/>
            <person name="Doi K."/>
            <person name="Kasai Y."/>
            <person name="Jindo T."/>
            <person name="Kobayashi D."/>
            <person name="Shimada A."/>
            <person name="Toyoda A."/>
            <person name="Kuroki Y."/>
            <person name="Fujiyama A."/>
            <person name="Sasaki T."/>
            <person name="Shimizu A."/>
            <person name="Asakawa S."/>
            <person name="Shimizu N."/>
            <person name="Hashimoto S."/>
            <person name="Yang J."/>
            <person name="Lee Y."/>
            <person name="Matsushima K."/>
            <person name="Sugano S."/>
            <person name="Sakaizumi M."/>
            <person name="Narita T."/>
            <person name="Ohishi K."/>
            <person name="Haga S."/>
            <person name="Ohta F."/>
            <person name="Nomoto H."/>
            <person name="Nogata K."/>
            <person name="Morishita T."/>
            <person name="Endo T."/>
            <person name="Shin-I T."/>
            <person name="Takeda H."/>
            <person name="Morishita S."/>
            <person name="Kohara Y."/>
        </authorList>
    </citation>
    <scope>NUCLEOTIDE SEQUENCE [LARGE SCALE GENOMIC DNA]</scope>
    <source>
        <strain>Hd-rR</strain>
    </source>
</reference>
<keyword evidence="4" id="KW-0540">Nuclease</keyword>
<dbReference type="Pfam" id="PF13359">
    <property type="entry name" value="DDE_Tnp_4"/>
    <property type="match status" value="1"/>
</dbReference>
<evidence type="ECO:0000256" key="2">
    <source>
        <dbReference type="ARBA" id="ARBA00004123"/>
    </source>
</evidence>
<accession>A0A3P9LF24</accession>
<dbReference type="InterPro" id="IPR045249">
    <property type="entry name" value="HARBI1-like"/>
</dbReference>
<reference evidence="9 10" key="2">
    <citation type="submission" date="2017-04" db="EMBL/GenBank/DDBJ databases">
        <title>CpG methylation of centromeres and impact of large insertions on vertebrate speciation.</title>
        <authorList>
            <person name="Ichikawa K."/>
            <person name="Yoshimura J."/>
            <person name="Morishita S."/>
        </authorList>
    </citation>
    <scope>NUCLEOTIDE SEQUENCE</scope>
    <source>
        <strain evidence="9 10">HNI</strain>
    </source>
</reference>
<evidence type="ECO:0000259" key="8">
    <source>
        <dbReference type="Pfam" id="PF13359"/>
    </source>
</evidence>
<sequence length="438" mass="50299">MALNVNRNTPVHKVALRNFTLLKVTFTQNIRASIYPRVTESNKENMDISSTSSSSSSSSDEEIIVLLNDERRRKRRRFWVHPIVTRREEHGEFYRLVQELKMYHERFRGYFRMSVSEFENLLQQLAPSLTKEQTHYRKPIDPEQRLAVCLRFLSTGDSYRTIASSFRLGVSTVASIVSETCDALWDCLRDEHLPVPTEEMWRSTARRFHERWNFPNCLGAMDGKHICIQAPANSGSLYFNYKGTFSVVLLALVDADYRFLVVDVGSYGSNSDGGIFANSGLGKALRDGTLNVPPPSELPGAPELGKVNHVIVADEAFPLKTYLLRPYPGRRLPTDKRIFNYRLSRARRISENVFGILSQRFRVFQRTLQVQSSVVDKVVKAACVLCNYLRPKGEDHNHATEDDHECEQPLQGFEHCRGQRASFYIHRNLNVLQINAFF</sequence>
<comment type="subcellular location">
    <subcellularLocation>
        <location evidence="2">Nucleus</location>
    </subcellularLocation>
</comment>
<keyword evidence="5" id="KW-0479">Metal-binding</keyword>
<evidence type="ECO:0000256" key="6">
    <source>
        <dbReference type="ARBA" id="ARBA00022801"/>
    </source>
</evidence>
<comment type="similarity">
    <text evidence="3">Belongs to the HARBI1 family.</text>
</comment>
<dbReference type="GO" id="GO:0005634">
    <property type="term" value="C:nucleus"/>
    <property type="evidence" value="ECO:0007669"/>
    <property type="project" value="UniProtKB-SubCell"/>
</dbReference>
<dbReference type="GO" id="GO:0016787">
    <property type="term" value="F:hydrolase activity"/>
    <property type="evidence" value="ECO:0007669"/>
    <property type="project" value="UniProtKB-KW"/>
</dbReference>
<evidence type="ECO:0000256" key="3">
    <source>
        <dbReference type="ARBA" id="ARBA00006958"/>
    </source>
</evidence>
<dbReference type="Proteomes" id="UP000265180">
    <property type="component" value="Chromosome 19"/>
</dbReference>
<dbReference type="GO" id="GO:0004518">
    <property type="term" value="F:nuclease activity"/>
    <property type="evidence" value="ECO:0007669"/>
    <property type="project" value="UniProtKB-KW"/>
</dbReference>
<dbReference type="Ensembl" id="ENSORLT00020028272.1">
    <property type="protein sequence ID" value="ENSORLP00020019217.1"/>
    <property type="gene ID" value="ENSORLG00020020203.1"/>
</dbReference>